<dbReference type="PANTHER" id="PTHR32347:SF14">
    <property type="entry name" value="EFFLUX SYSTEM COMPONENT YKNX-RELATED"/>
    <property type="match status" value="1"/>
</dbReference>
<name>A0A3S0VI44_9PROT</name>
<dbReference type="EMBL" id="RZIJ01000009">
    <property type="protein sequence ID" value="RUQ70738.1"/>
    <property type="molecule type" value="Genomic_DNA"/>
</dbReference>
<comment type="similarity">
    <text evidence="2">Belongs to the membrane fusion protein (MFP) (TC 8.A.1) family.</text>
</comment>
<dbReference type="InterPro" id="IPR058625">
    <property type="entry name" value="MdtA-like_BSH"/>
</dbReference>
<dbReference type="OrthoDB" id="9791520at2"/>
<dbReference type="InterPro" id="IPR050465">
    <property type="entry name" value="UPF0194_transport"/>
</dbReference>
<feature type="region of interest" description="Disordered" evidence="5">
    <location>
        <begin position="373"/>
        <end position="400"/>
    </location>
</feature>
<evidence type="ECO:0000259" key="6">
    <source>
        <dbReference type="Pfam" id="PF25917"/>
    </source>
</evidence>
<keyword evidence="9" id="KW-1185">Reference proteome</keyword>
<dbReference type="SUPFAM" id="SSF111369">
    <property type="entry name" value="HlyD-like secretion proteins"/>
    <property type="match status" value="2"/>
</dbReference>
<dbReference type="RefSeq" id="WP_126998569.1">
    <property type="nucleotide sequence ID" value="NZ_CP173191.1"/>
</dbReference>
<evidence type="ECO:0000256" key="3">
    <source>
        <dbReference type="ARBA" id="ARBA00023054"/>
    </source>
</evidence>
<reference evidence="8 9" key="1">
    <citation type="submission" date="2018-12" db="EMBL/GenBank/DDBJ databases">
        <authorList>
            <person name="Yang Y."/>
        </authorList>
    </citation>
    <scope>NUCLEOTIDE SEQUENCE [LARGE SCALE GENOMIC DNA]</scope>
    <source>
        <strain evidence="8 9">GSF71</strain>
    </source>
</reference>
<accession>A0A3S0VI44</accession>
<dbReference type="InterPro" id="IPR058792">
    <property type="entry name" value="Beta-barrel_RND_2"/>
</dbReference>
<feature type="coiled-coil region" evidence="4">
    <location>
        <begin position="400"/>
        <end position="434"/>
    </location>
</feature>
<evidence type="ECO:0000313" key="9">
    <source>
        <dbReference type="Proteomes" id="UP000280346"/>
    </source>
</evidence>
<feature type="coiled-coil region" evidence="4">
    <location>
        <begin position="106"/>
        <end position="206"/>
    </location>
</feature>
<gene>
    <name evidence="8" type="ORF">EJ913_13310</name>
</gene>
<evidence type="ECO:0000313" key="8">
    <source>
        <dbReference type="EMBL" id="RUQ70738.1"/>
    </source>
</evidence>
<dbReference type="FunFam" id="2.40.30.170:FF:000010">
    <property type="entry name" value="Efflux RND transporter periplasmic adaptor subunit"/>
    <property type="match status" value="1"/>
</dbReference>
<evidence type="ECO:0000256" key="5">
    <source>
        <dbReference type="SAM" id="MobiDB-lite"/>
    </source>
</evidence>
<protein>
    <submittedName>
        <fullName evidence="8">HlyD family secretion protein</fullName>
    </submittedName>
</protein>
<evidence type="ECO:0000259" key="7">
    <source>
        <dbReference type="Pfam" id="PF25954"/>
    </source>
</evidence>
<proteinExistence type="inferred from homology"/>
<dbReference type="Proteomes" id="UP000280346">
    <property type="component" value="Unassembled WGS sequence"/>
</dbReference>
<sequence length="547" mass="57208">MSGRTAILLGGALAMAAGLSAYVMLARAEPPPAYRLARLEQGPLVSAITATGTMSALVTVEVSSQLSGQIAELHADFNSRVTKGQVLARLNGDQLAARLAQATADLDSAAASVTQQQAQLDKARADVANAKASVANARAQLVQADLAQRDAERDLGRRRDLRGRGVVAAADLEKTETAARSAQSQAVAARAQIQQAEAGVASAEATLAVGAAQIEVARAQVAQREAALQLVRVDANRSVIRSPIDGVVVNRAVSTGQTVAASLSAPTLFTIAQDLRQMEVLANIDEADIGRVREGMPVRFTVNAFPGDSFTGRVTQVRLAPKEDQTVVTYIVVITVENPEMRLLPGMTANLRITVDERLAALKIPNAALRFRPPGAEPAAASADAGPTPTLGGPGGGRGAQALEATAARAADALKLEEARRRDIAALIAEARERFTALDAEGGDPERRRAEANAIRTGTLERIAALLDPMQRARFDALIDPRRAEAARTVWVPGPSNGAPMGVPVRLGIGDGSFTEVVGGDLRPGQDVITGIAPANRDDRRGPRLGF</sequence>
<dbReference type="Gene3D" id="2.40.30.170">
    <property type="match status" value="1"/>
</dbReference>
<keyword evidence="3 4" id="KW-0175">Coiled coil</keyword>
<dbReference type="Gene3D" id="2.40.50.100">
    <property type="match status" value="2"/>
</dbReference>
<evidence type="ECO:0000256" key="4">
    <source>
        <dbReference type="SAM" id="Coils"/>
    </source>
</evidence>
<evidence type="ECO:0000256" key="2">
    <source>
        <dbReference type="ARBA" id="ARBA00009477"/>
    </source>
</evidence>
<dbReference type="GO" id="GO:0030313">
    <property type="term" value="C:cell envelope"/>
    <property type="evidence" value="ECO:0007669"/>
    <property type="project" value="UniProtKB-SubCell"/>
</dbReference>
<dbReference type="Gene3D" id="1.10.287.470">
    <property type="entry name" value="Helix hairpin bin"/>
    <property type="match status" value="2"/>
</dbReference>
<feature type="domain" description="Multidrug resistance protein MdtA-like barrel-sandwich hybrid" evidence="6">
    <location>
        <begin position="59"/>
        <end position="266"/>
    </location>
</feature>
<feature type="domain" description="CusB-like beta-barrel" evidence="7">
    <location>
        <begin position="282"/>
        <end position="354"/>
    </location>
</feature>
<comment type="subcellular location">
    <subcellularLocation>
        <location evidence="1">Cell envelope</location>
    </subcellularLocation>
</comment>
<evidence type="ECO:0000256" key="1">
    <source>
        <dbReference type="ARBA" id="ARBA00004196"/>
    </source>
</evidence>
<comment type="caution">
    <text evidence="8">The sequence shown here is derived from an EMBL/GenBank/DDBJ whole genome shotgun (WGS) entry which is preliminary data.</text>
</comment>
<dbReference type="AlphaFoldDB" id="A0A3S0VI44"/>
<dbReference type="Pfam" id="PF25917">
    <property type="entry name" value="BSH_RND"/>
    <property type="match status" value="1"/>
</dbReference>
<dbReference type="PANTHER" id="PTHR32347">
    <property type="entry name" value="EFFLUX SYSTEM COMPONENT YKNX-RELATED"/>
    <property type="match status" value="1"/>
</dbReference>
<dbReference type="Pfam" id="PF25954">
    <property type="entry name" value="Beta-barrel_RND_2"/>
    <property type="match status" value="1"/>
</dbReference>
<organism evidence="8 9">
    <name type="scientific">Azospirillum doebereinerae</name>
    <dbReference type="NCBI Taxonomy" id="92933"/>
    <lineage>
        <taxon>Bacteria</taxon>
        <taxon>Pseudomonadati</taxon>
        <taxon>Pseudomonadota</taxon>
        <taxon>Alphaproteobacteria</taxon>
        <taxon>Rhodospirillales</taxon>
        <taxon>Azospirillaceae</taxon>
        <taxon>Azospirillum</taxon>
    </lineage>
</organism>
<feature type="compositionally biased region" description="Low complexity" evidence="5">
    <location>
        <begin position="373"/>
        <end position="391"/>
    </location>
</feature>